<proteinExistence type="predicted"/>
<gene>
    <name evidence="1" type="ORF">PCOR1329_LOCUS40341</name>
</gene>
<dbReference type="EMBL" id="CAUYUJ010014861">
    <property type="protein sequence ID" value="CAK0846999.1"/>
    <property type="molecule type" value="Genomic_DNA"/>
</dbReference>
<keyword evidence="2" id="KW-1185">Reference proteome</keyword>
<name>A0ABN9TLX7_9DINO</name>
<evidence type="ECO:0000313" key="1">
    <source>
        <dbReference type="EMBL" id="CAK0846999.1"/>
    </source>
</evidence>
<evidence type="ECO:0008006" key="3">
    <source>
        <dbReference type="Google" id="ProtNLM"/>
    </source>
</evidence>
<accession>A0ABN9TLX7</accession>
<protein>
    <recommendedName>
        <fullName evidence="3">Secreted protein</fullName>
    </recommendedName>
</protein>
<organism evidence="1 2">
    <name type="scientific">Prorocentrum cordatum</name>
    <dbReference type="NCBI Taxonomy" id="2364126"/>
    <lineage>
        <taxon>Eukaryota</taxon>
        <taxon>Sar</taxon>
        <taxon>Alveolata</taxon>
        <taxon>Dinophyceae</taxon>
        <taxon>Prorocentrales</taxon>
        <taxon>Prorocentraceae</taxon>
        <taxon>Prorocentrum</taxon>
    </lineage>
</organism>
<evidence type="ECO:0000313" key="2">
    <source>
        <dbReference type="Proteomes" id="UP001189429"/>
    </source>
</evidence>
<dbReference type="Proteomes" id="UP001189429">
    <property type="component" value="Unassembled WGS sequence"/>
</dbReference>
<sequence length="107" mass="11994">MLMCLPFKASLSFKVPLCMLATGPQNSFRMSLIVFMSLKFIVGSCSAATKASCNSSHSKATLMIIGAHIPRMTDTLVRKKQLNPECLEPTWLRRKHWAPLDERLESP</sequence>
<reference evidence="1" key="1">
    <citation type="submission" date="2023-10" db="EMBL/GenBank/DDBJ databases">
        <authorList>
            <person name="Chen Y."/>
            <person name="Shah S."/>
            <person name="Dougan E. K."/>
            <person name="Thang M."/>
            <person name="Chan C."/>
        </authorList>
    </citation>
    <scope>NUCLEOTIDE SEQUENCE [LARGE SCALE GENOMIC DNA]</scope>
</reference>
<comment type="caution">
    <text evidence="1">The sequence shown here is derived from an EMBL/GenBank/DDBJ whole genome shotgun (WGS) entry which is preliminary data.</text>
</comment>